<feature type="transmembrane region" description="Helical" evidence="5">
    <location>
        <begin position="100"/>
        <end position="119"/>
    </location>
</feature>
<accession>A0ABX9VNK6</accession>
<evidence type="ECO:0000256" key="2">
    <source>
        <dbReference type="ARBA" id="ARBA00022692"/>
    </source>
</evidence>
<organism evidence="6 7">
    <name type="scientific">Teichococcus wenyumeiae</name>
    <dbReference type="NCBI Taxonomy" id="2478470"/>
    <lineage>
        <taxon>Bacteria</taxon>
        <taxon>Pseudomonadati</taxon>
        <taxon>Pseudomonadota</taxon>
        <taxon>Alphaproteobacteria</taxon>
        <taxon>Acetobacterales</taxon>
        <taxon>Roseomonadaceae</taxon>
        <taxon>Roseomonas</taxon>
    </lineage>
</organism>
<evidence type="ECO:0000256" key="5">
    <source>
        <dbReference type="SAM" id="Phobius"/>
    </source>
</evidence>
<dbReference type="PANTHER" id="PTHR43359:SF1">
    <property type="entry name" value="FORMATE HYDROGENLYASE SUBUNIT 4-RELATED"/>
    <property type="match status" value="1"/>
</dbReference>
<keyword evidence="4 5" id="KW-0472">Membrane</keyword>
<proteinExistence type="predicted"/>
<protein>
    <submittedName>
        <fullName evidence="6">Formate hydrogenlyase</fullName>
    </submittedName>
</protein>
<feature type="transmembrane region" description="Helical" evidence="5">
    <location>
        <begin position="218"/>
        <end position="239"/>
    </location>
</feature>
<feature type="transmembrane region" description="Helical" evidence="5">
    <location>
        <begin position="245"/>
        <end position="268"/>
    </location>
</feature>
<evidence type="ECO:0000313" key="6">
    <source>
        <dbReference type="EMBL" id="RMI26440.1"/>
    </source>
</evidence>
<name>A0ABX9VNK6_9PROT</name>
<sequence length="305" mass="31357">MTFAGILAQVLHLALMLLAAVLLPGLLRLLRARLQGRHGPSLWQPARDWLRLLRKQPVLADHASPVSSAAPYLGFAAVLAAAALVPGFMHGMALAPMSDLVVLAGLLLLARAAEALASLDAGTAAGGRAAARAMGQDGFALPALLLATMGFAVLTGTTAPDAIGATLQEAALGPRLALALLLPALLAVALAGTGQLSSGSPVPEASGRHLALWEMQRALRLVLWVALLAGLFVPFGTAFPDAGPGGWLMALLFWCAKLLLLTVVLALAEANLARLRERRMAELMGAAALVALLGVAWLFLSAGVA</sequence>
<comment type="subcellular location">
    <subcellularLocation>
        <location evidence="1">Membrane</location>
        <topology evidence="1">Multi-pass membrane protein</topology>
    </subcellularLocation>
</comment>
<reference evidence="6 7" key="1">
    <citation type="submission" date="2018-10" db="EMBL/GenBank/DDBJ databases">
        <title>Roseomonas sp. nov., isolated from feces of Tibetan antelopes in the Qinghai-Tibet plateau, China.</title>
        <authorList>
            <person name="Tian Z."/>
        </authorList>
    </citation>
    <scope>NUCLEOTIDE SEQUENCE [LARGE SCALE GENOMIC DNA]</scope>
    <source>
        <strain evidence="6 7">Z23</strain>
    </source>
</reference>
<keyword evidence="7" id="KW-1185">Reference proteome</keyword>
<feature type="transmembrane region" description="Helical" evidence="5">
    <location>
        <begin position="6"/>
        <end position="27"/>
    </location>
</feature>
<evidence type="ECO:0000256" key="3">
    <source>
        <dbReference type="ARBA" id="ARBA00022989"/>
    </source>
</evidence>
<dbReference type="EMBL" id="RFLX01000002">
    <property type="protein sequence ID" value="RMI26440.1"/>
    <property type="molecule type" value="Genomic_DNA"/>
</dbReference>
<feature type="transmembrane region" description="Helical" evidence="5">
    <location>
        <begin position="280"/>
        <end position="300"/>
    </location>
</feature>
<keyword evidence="3 5" id="KW-1133">Transmembrane helix</keyword>
<gene>
    <name evidence="6" type="ORF">EBE87_03955</name>
</gene>
<dbReference type="InterPro" id="IPR001694">
    <property type="entry name" value="NADH_UbQ_OxRdtase_su1/FPO"/>
</dbReference>
<dbReference type="PANTHER" id="PTHR43359">
    <property type="entry name" value="FORMATE HYDROGENLYASE SUBUNIT 4"/>
    <property type="match status" value="1"/>
</dbReference>
<comment type="caution">
    <text evidence="6">The sequence shown here is derived from an EMBL/GenBank/DDBJ whole genome shotgun (WGS) entry which is preliminary data.</text>
</comment>
<feature type="transmembrane region" description="Helical" evidence="5">
    <location>
        <begin position="72"/>
        <end position="94"/>
    </location>
</feature>
<dbReference type="RefSeq" id="WP_122139887.1">
    <property type="nucleotide sequence ID" value="NZ_RFLX01000002.1"/>
</dbReference>
<feature type="transmembrane region" description="Helical" evidence="5">
    <location>
        <begin position="139"/>
        <end position="156"/>
    </location>
</feature>
<evidence type="ECO:0000256" key="1">
    <source>
        <dbReference type="ARBA" id="ARBA00004141"/>
    </source>
</evidence>
<dbReference type="Pfam" id="PF00146">
    <property type="entry name" value="NADHdh"/>
    <property type="match status" value="1"/>
</dbReference>
<evidence type="ECO:0000256" key="4">
    <source>
        <dbReference type="ARBA" id="ARBA00023136"/>
    </source>
</evidence>
<keyword evidence="2 5" id="KW-0812">Transmembrane</keyword>
<dbReference type="InterPro" id="IPR052561">
    <property type="entry name" value="ComplexI_Subunit1"/>
</dbReference>
<dbReference type="Proteomes" id="UP000274097">
    <property type="component" value="Unassembled WGS sequence"/>
</dbReference>
<evidence type="ECO:0000313" key="7">
    <source>
        <dbReference type="Proteomes" id="UP000274097"/>
    </source>
</evidence>
<feature type="transmembrane region" description="Helical" evidence="5">
    <location>
        <begin position="176"/>
        <end position="197"/>
    </location>
</feature>